<feature type="region of interest" description="Disordered" evidence="8">
    <location>
        <begin position="1"/>
        <end position="62"/>
    </location>
</feature>
<name>A0AAN7RTK7_MYCAM</name>
<evidence type="ECO:0000256" key="1">
    <source>
        <dbReference type="ARBA" id="ARBA00004498"/>
    </source>
</evidence>
<dbReference type="PRINTS" id="PR00007">
    <property type="entry name" value="COMPLEMNTC1Q"/>
</dbReference>
<dbReference type="Pfam" id="PF00386">
    <property type="entry name" value="C1q"/>
    <property type="match status" value="1"/>
</dbReference>
<dbReference type="Gene3D" id="2.60.120.40">
    <property type="match status" value="1"/>
</dbReference>
<keyword evidence="3" id="KW-0272">Extracellular matrix</keyword>
<dbReference type="AlphaFoldDB" id="A0AAN7RTK7"/>
<feature type="compositionally biased region" description="Basic and acidic residues" evidence="8">
    <location>
        <begin position="1"/>
        <end position="27"/>
    </location>
</feature>
<dbReference type="InterPro" id="IPR001073">
    <property type="entry name" value="C1q_dom"/>
</dbReference>
<keyword evidence="11" id="KW-1185">Reference proteome</keyword>
<feature type="compositionally biased region" description="Basic and acidic residues" evidence="8">
    <location>
        <begin position="401"/>
        <end position="416"/>
    </location>
</feature>
<dbReference type="PROSITE" id="PS50871">
    <property type="entry name" value="C1Q"/>
    <property type="match status" value="1"/>
</dbReference>
<evidence type="ECO:0000259" key="9">
    <source>
        <dbReference type="PROSITE" id="PS50871"/>
    </source>
</evidence>
<dbReference type="InterPro" id="IPR008983">
    <property type="entry name" value="Tumour_necrosis_fac-like_dom"/>
</dbReference>
<evidence type="ECO:0000256" key="7">
    <source>
        <dbReference type="ARBA" id="ARBA00023278"/>
    </source>
</evidence>
<evidence type="ECO:0000256" key="2">
    <source>
        <dbReference type="ARBA" id="ARBA00022525"/>
    </source>
</evidence>
<keyword evidence="2" id="KW-0964">Secreted</keyword>
<dbReference type="SUPFAM" id="SSF49842">
    <property type="entry name" value="TNF-like"/>
    <property type="match status" value="1"/>
</dbReference>
<evidence type="ECO:0000256" key="4">
    <source>
        <dbReference type="ARBA" id="ARBA00022729"/>
    </source>
</evidence>
<comment type="caution">
    <text evidence="10">The sequence shown here is derived from an EMBL/GenBank/DDBJ whole genome shotgun (WGS) entry which is preliminary data.</text>
</comment>
<feature type="compositionally biased region" description="Gly residues" evidence="8">
    <location>
        <begin position="433"/>
        <end position="442"/>
    </location>
</feature>
<dbReference type="EMBL" id="JAUNZN010000006">
    <property type="protein sequence ID" value="KAK4819904.1"/>
    <property type="molecule type" value="Genomic_DNA"/>
</dbReference>
<dbReference type="Pfam" id="PF01391">
    <property type="entry name" value="Collagen"/>
    <property type="match status" value="2"/>
</dbReference>
<evidence type="ECO:0000313" key="11">
    <source>
        <dbReference type="Proteomes" id="UP001333110"/>
    </source>
</evidence>
<organism evidence="10 11">
    <name type="scientific">Mycteria americana</name>
    <name type="common">Wood stork</name>
    <dbReference type="NCBI Taxonomy" id="33587"/>
    <lineage>
        <taxon>Eukaryota</taxon>
        <taxon>Metazoa</taxon>
        <taxon>Chordata</taxon>
        <taxon>Craniata</taxon>
        <taxon>Vertebrata</taxon>
        <taxon>Euteleostomi</taxon>
        <taxon>Archelosauria</taxon>
        <taxon>Archosauria</taxon>
        <taxon>Dinosauria</taxon>
        <taxon>Saurischia</taxon>
        <taxon>Theropoda</taxon>
        <taxon>Coelurosauria</taxon>
        <taxon>Aves</taxon>
        <taxon>Neognathae</taxon>
        <taxon>Neoaves</taxon>
        <taxon>Aequornithes</taxon>
        <taxon>Ciconiiformes</taxon>
        <taxon>Ciconiidae</taxon>
        <taxon>Mycteria</taxon>
    </lineage>
</organism>
<dbReference type="PANTHER" id="PTHR15427">
    <property type="entry name" value="EMILIN ELASTIN MICROFIBRIL INTERFACE-LOCATED PROTEIN ELASTIN MICROFIBRIL INTERFACER"/>
    <property type="match status" value="1"/>
</dbReference>
<feature type="region of interest" description="Disordered" evidence="8">
    <location>
        <begin position="257"/>
        <end position="454"/>
    </location>
</feature>
<protein>
    <recommendedName>
        <fullName evidence="9">C1q domain-containing protein</fullName>
    </recommendedName>
</protein>
<dbReference type="Proteomes" id="UP001333110">
    <property type="component" value="Unassembled WGS sequence"/>
</dbReference>
<evidence type="ECO:0000256" key="6">
    <source>
        <dbReference type="ARBA" id="ARBA00023180"/>
    </source>
</evidence>
<keyword evidence="6" id="KW-0325">Glycoprotein</keyword>
<evidence type="ECO:0000256" key="3">
    <source>
        <dbReference type="ARBA" id="ARBA00022530"/>
    </source>
</evidence>
<reference evidence="10 11" key="1">
    <citation type="journal article" date="2023" name="J. Hered.">
        <title>Chromosome-level genome of the wood stork (Mycteria americana) provides insight into avian chromosome evolution.</title>
        <authorList>
            <person name="Flamio R. Jr."/>
            <person name="Ramstad K.M."/>
        </authorList>
    </citation>
    <scope>NUCLEOTIDE SEQUENCE [LARGE SCALE GENOMIC DNA]</scope>
    <source>
        <strain evidence="10">JAX WOST 10</strain>
    </source>
</reference>
<dbReference type="InterPro" id="IPR050392">
    <property type="entry name" value="Collagen/C1q_domain"/>
</dbReference>
<sequence length="595" mass="61942">MMQDTLGREEYKDPQEDLDSEDQREKSNQVLSGEAGLPSWRGQTGPRRPPGTAGYKGQLGPRGDAGLRARANSCCSFSAASKRHLGGYGILSIMATKERIPQAQGCCGHIQVQDPAVSQEEHQAAEERGARLKQAAFLVRQLSFECTAANMWSSPGPISAFVMLVVAAVQAGVKVTPAVKYTKTKPLQLAGDGASHTPLTSLVGKSSMLAAPGRAELPTPSSVARGATTLFPFENYTLDTADFFFNCCDCCPPAVGPRGQRGEQGPPGPKGEKGDAGLQGLPGTPGPQGPKGSKGERGETGVKGNKGNYGFPGLKGQKGSKGDTCENGTKGDKGDRGDAGDPGVDGEQGDKGEKGDTGEKGYCGEPGGRGAKGERGEGGTKGEKGSKGEMGAEGIQGVDGKQGEKGERGSKGDKGDLGPAGVMGPSGPKGVAGSKGGRGAPGKKGSRGAKGARGGTAKLLRSAFSAGLSKPFPPPNVPIRFDKILYNDQEDYNPSTGKFNCSVPGAYVFAYHLTVRGRPARVSLVARSRKVAKARETLYGQEIDQASFLTVLKLSVGDQVWLEVARDWNGVYVSAEDDSVFTGFLLYPDVFEILL</sequence>
<keyword evidence="4" id="KW-0732">Signal</keyword>
<feature type="compositionally biased region" description="Basic and acidic residues" evidence="8">
    <location>
        <begin position="348"/>
        <end position="359"/>
    </location>
</feature>
<feature type="compositionally biased region" description="Basic and acidic residues" evidence="8">
    <location>
        <begin position="371"/>
        <end position="387"/>
    </location>
</feature>
<proteinExistence type="predicted"/>
<evidence type="ECO:0000256" key="8">
    <source>
        <dbReference type="SAM" id="MobiDB-lite"/>
    </source>
</evidence>
<keyword evidence="5" id="KW-0176">Collagen</keyword>
<dbReference type="PANTHER" id="PTHR15427:SF51">
    <property type="entry name" value="OTOLIN 1"/>
    <property type="match status" value="1"/>
</dbReference>
<keyword evidence="7" id="KW-0379">Hydroxylation</keyword>
<feature type="domain" description="C1q" evidence="9">
    <location>
        <begin position="457"/>
        <end position="592"/>
    </location>
</feature>
<dbReference type="GO" id="GO:0005581">
    <property type="term" value="C:collagen trimer"/>
    <property type="evidence" value="ECO:0007669"/>
    <property type="project" value="UniProtKB-KW"/>
</dbReference>
<accession>A0AAN7RTK7</accession>
<comment type="subcellular location">
    <subcellularLocation>
        <location evidence="1">Secreted</location>
        <location evidence="1">Extracellular space</location>
        <location evidence="1">Extracellular matrix</location>
    </subcellularLocation>
</comment>
<evidence type="ECO:0000256" key="5">
    <source>
        <dbReference type="ARBA" id="ARBA00023119"/>
    </source>
</evidence>
<dbReference type="InterPro" id="IPR008160">
    <property type="entry name" value="Collagen"/>
</dbReference>
<feature type="compositionally biased region" description="Basic and acidic residues" evidence="8">
    <location>
        <begin position="320"/>
        <end position="339"/>
    </location>
</feature>
<evidence type="ECO:0000313" key="10">
    <source>
        <dbReference type="EMBL" id="KAK4819904.1"/>
    </source>
</evidence>
<dbReference type="FunFam" id="2.60.120.40:FF:000001">
    <property type="entry name" value="Complement C1q B chain"/>
    <property type="match status" value="1"/>
</dbReference>
<gene>
    <name evidence="10" type="ORF">QYF61_014639</name>
</gene>
<dbReference type="SMART" id="SM00110">
    <property type="entry name" value="C1Q"/>
    <property type="match status" value="1"/>
</dbReference>